<feature type="compositionally biased region" description="Low complexity" evidence="1">
    <location>
        <begin position="36"/>
        <end position="48"/>
    </location>
</feature>
<dbReference type="WBParaSite" id="TTAC_0001012701-mRNA-1">
    <property type="protein sequence ID" value="TTAC_0001012701-mRNA-1"/>
    <property type="gene ID" value="TTAC_0001012701"/>
</dbReference>
<accession>A0A0R3X9A2</accession>
<feature type="compositionally biased region" description="Polar residues" evidence="1">
    <location>
        <begin position="182"/>
        <end position="204"/>
    </location>
</feature>
<feature type="region of interest" description="Disordered" evidence="1">
    <location>
        <begin position="182"/>
        <end position="242"/>
    </location>
</feature>
<evidence type="ECO:0000313" key="2">
    <source>
        <dbReference type="WBParaSite" id="TTAC_0001012701-mRNA-1"/>
    </source>
</evidence>
<feature type="compositionally biased region" description="Basic and acidic residues" evidence="1">
    <location>
        <begin position="207"/>
        <end position="222"/>
    </location>
</feature>
<feature type="compositionally biased region" description="Polar residues" evidence="1">
    <location>
        <begin position="147"/>
        <end position="163"/>
    </location>
</feature>
<dbReference type="STRING" id="6205.A0A0R3X9A2"/>
<feature type="region of interest" description="Disordered" evidence="1">
    <location>
        <begin position="133"/>
        <end position="163"/>
    </location>
</feature>
<dbReference type="AlphaFoldDB" id="A0A0R3X9A2"/>
<reference evidence="2" key="1">
    <citation type="submission" date="2017-02" db="UniProtKB">
        <authorList>
            <consortium name="WormBaseParasite"/>
        </authorList>
    </citation>
    <scope>IDENTIFICATION</scope>
</reference>
<organism evidence="2">
    <name type="scientific">Hydatigena taeniaeformis</name>
    <name type="common">Feline tapeworm</name>
    <name type="synonym">Taenia taeniaeformis</name>
    <dbReference type="NCBI Taxonomy" id="6205"/>
    <lineage>
        <taxon>Eukaryota</taxon>
        <taxon>Metazoa</taxon>
        <taxon>Spiralia</taxon>
        <taxon>Lophotrochozoa</taxon>
        <taxon>Platyhelminthes</taxon>
        <taxon>Cestoda</taxon>
        <taxon>Eucestoda</taxon>
        <taxon>Cyclophyllidea</taxon>
        <taxon>Taeniidae</taxon>
        <taxon>Hydatigera</taxon>
    </lineage>
</organism>
<sequence length="449" mass="48280">LAVMSTTTSYGLASDTSVKTFTDAIDTTSTPLVMQTNSGDNESSNSSEDGTELFTLPIEDGDVTEQVPEEVTSDSALVANEHGFTDLSSGEVDTNSVTTEGGLQTLIEEVDGSSTAVSDDSESTIQIGYMEGELGEEEGTTEDVEESQNQGTEERISISQSTNVDDQILTTTTNYVVFNSETGNQDSALEGSGTTSNPDVQNAYESPVDKTETEEYRDKSNHSETPSEVPPSPVTEVDFEEEEIVTIEKKDIDGDFSGDERKIEDNEAHELHVNTTFDALPSNIKPSTATDFITDGSTIEEVQTQPLHAEDVGGNETMKGGVESIGQARAMAEETTETATSTPKADISNSPSSENSTKEETTADSRVATVKLYATNIDKAFQRGSPWFQSLRVHIVESLHGVKSSIYQAATSMEKAVEDLQNVMVSFIDRIHVNSPKGISSDPPNDEPI</sequence>
<feature type="region of interest" description="Disordered" evidence="1">
    <location>
        <begin position="332"/>
        <end position="363"/>
    </location>
</feature>
<proteinExistence type="predicted"/>
<name>A0A0R3X9A2_HYDTA</name>
<feature type="compositionally biased region" description="Acidic residues" evidence="1">
    <location>
        <begin position="133"/>
        <end position="146"/>
    </location>
</feature>
<protein>
    <submittedName>
        <fullName evidence="2">Fibronectin type-III domain-containing protein</fullName>
    </submittedName>
</protein>
<evidence type="ECO:0000256" key="1">
    <source>
        <dbReference type="SAM" id="MobiDB-lite"/>
    </source>
</evidence>
<feature type="region of interest" description="Disordered" evidence="1">
    <location>
        <begin position="32"/>
        <end position="51"/>
    </location>
</feature>